<evidence type="ECO:0000313" key="2">
    <source>
        <dbReference type="Proteomes" id="UP000323506"/>
    </source>
</evidence>
<keyword evidence="2" id="KW-1185">Reference proteome</keyword>
<organism evidence="1 2">
    <name type="scientific">Gossypium darwinii</name>
    <name type="common">Darwin's cotton</name>
    <name type="synonym">Gossypium barbadense var. darwinii</name>
    <dbReference type="NCBI Taxonomy" id="34276"/>
    <lineage>
        <taxon>Eukaryota</taxon>
        <taxon>Viridiplantae</taxon>
        <taxon>Streptophyta</taxon>
        <taxon>Embryophyta</taxon>
        <taxon>Tracheophyta</taxon>
        <taxon>Spermatophyta</taxon>
        <taxon>Magnoliopsida</taxon>
        <taxon>eudicotyledons</taxon>
        <taxon>Gunneridae</taxon>
        <taxon>Pentapetalae</taxon>
        <taxon>rosids</taxon>
        <taxon>malvids</taxon>
        <taxon>Malvales</taxon>
        <taxon>Malvaceae</taxon>
        <taxon>Malvoideae</taxon>
        <taxon>Gossypium</taxon>
    </lineage>
</organism>
<accession>A0A5D2E8A0</accession>
<reference evidence="1 2" key="1">
    <citation type="submission" date="2019-06" db="EMBL/GenBank/DDBJ databases">
        <title>WGS assembly of Gossypium darwinii.</title>
        <authorList>
            <person name="Chen Z.J."/>
            <person name="Sreedasyam A."/>
            <person name="Ando A."/>
            <person name="Song Q."/>
            <person name="De L."/>
            <person name="Hulse-Kemp A."/>
            <person name="Ding M."/>
            <person name="Ye W."/>
            <person name="Kirkbride R."/>
            <person name="Jenkins J."/>
            <person name="Plott C."/>
            <person name="Lovell J."/>
            <person name="Lin Y.-M."/>
            <person name="Vaughn R."/>
            <person name="Liu B."/>
            <person name="Li W."/>
            <person name="Simpson S."/>
            <person name="Scheffler B."/>
            <person name="Saski C."/>
            <person name="Grover C."/>
            <person name="Hu G."/>
            <person name="Conover J."/>
            <person name="Carlson J."/>
            <person name="Shu S."/>
            <person name="Boston L."/>
            <person name="Williams M."/>
            <person name="Peterson D."/>
            <person name="Mcgee K."/>
            <person name="Jones D."/>
            <person name="Wendel J."/>
            <person name="Stelly D."/>
            <person name="Grimwood J."/>
            <person name="Schmutz J."/>
        </authorList>
    </citation>
    <scope>NUCLEOTIDE SEQUENCE [LARGE SCALE GENOMIC DNA]</scope>
    <source>
        <strain evidence="1">1808015.09</strain>
    </source>
</reference>
<protein>
    <submittedName>
        <fullName evidence="1">Uncharacterized protein</fullName>
    </submittedName>
</protein>
<dbReference type="AlphaFoldDB" id="A0A5D2E8A0"/>
<sequence>MAKQSAFICHTFNGEDGERVYGVTLAGKAFANDEHNGSLAVFTSDKANIEVCALLLPFLIWLA</sequence>
<proteinExistence type="predicted"/>
<evidence type="ECO:0000313" key="1">
    <source>
        <dbReference type="EMBL" id="TYG89321.1"/>
    </source>
</evidence>
<name>A0A5D2E8A0_GOSDA</name>
<dbReference type="EMBL" id="CM017699">
    <property type="protein sequence ID" value="TYG89321.1"/>
    <property type="molecule type" value="Genomic_DNA"/>
</dbReference>
<dbReference type="Proteomes" id="UP000323506">
    <property type="component" value="Chromosome A12"/>
</dbReference>
<gene>
    <name evidence="1" type="ORF">ES288_A12G090800v1</name>
</gene>